<gene>
    <name evidence="6" type="ORF">BWR22_11320</name>
</gene>
<dbReference type="AlphaFoldDB" id="A0AAC9PXI8"/>
<keyword evidence="4" id="KW-1133">Transmembrane helix</keyword>
<dbReference type="InterPro" id="IPR018062">
    <property type="entry name" value="HTH_AraC-typ_CS"/>
</dbReference>
<dbReference type="GO" id="GO:0043565">
    <property type="term" value="F:sequence-specific DNA binding"/>
    <property type="evidence" value="ECO:0007669"/>
    <property type="project" value="InterPro"/>
</dbReference>
<keyword evidence="4" id="KW-0472">Membrane</keyword>
<dbReference type="Gene3D" id="1.10.10.60">
    <property type="entry name" value="Homeodomain-like"/>
    <property type="match status" value="2"/>
</dbReference>
<keyword evidence="7" id="KW-1185">Reference proteome</keyword>
<evidence type="ECO:0000313" key="7">
    <source>
        <dbReference type="Proteomes" id="UP000187506"/>
    </source>
</evidence>
<name>A0AAC9PXI8_9FLAO</name>
<feature type="transmembrane region" description="Helical" evidence="4">
    <location>
        <begin position="101"/>
        <end position="122"/>
    </location>
</feature>
<evidence type="ECO:0000259" key="5">
    <source>
        <dbReference type="PROSITE" id="PS01124"/>
    </source>
</evidence>
<dbReference type="PROSITE" id="PS01124">
    <property type="entry name" value="HTH_ARAC_FAMILY_2"/>
    <property type="match status" value="1"/>
</dbReference>
<keyword evidence="4" id="KW-0812">Transmembrane</keyword>
<feature type="transmembrane region" description="Helical" evidence="4">
    <location>
        <begin position="6"/>
        <end position="29"/>
    </location>
</feature>
<dbReference type="Proteomes" id="UP000187506">
    <property type="component" value="Chromosome"/>
</dbReference>
<dbReference type="PROSITE" id="PS00041">
    <property type="entry name" value="HTH_ARAC_FAMILY_1"/>
    <property type="match status" value="1"/>
</dbReference>
<proteinExistence type="predicted"/>
<evidence type="ECO:0000256" key="4">
    <source>
        <dbReference type="SAM" id="Phobius"/>
    </source>
</evidence>
<dbReference type="PANTHER" id="PTHR43280">
    <property type="entry name" value="ARAC-FAMILY TRANSCRIPTIONAL REGULATOR"/>
    <property type="match status" value="1"/>
</dbReference>
<feature type="transmembrane region" description="Helical" evidence="4">
    <location>
        <begin position="189"/>
        <end position="210"/>
    </location>
</feature>
<dbReference type="PANTHER" id="PTHR43280:SF29">
    <property type="entry name" value="ARAC-FAMILY TRANSCRIPTIONAL REGULATOR"/>
    <property type="match status" value="1"/>
</dbReference>
<keyword evidence="2" id="KW-0238">DNA-binding</keyword>
<reference evidence="6 7" key="1">
    <citation type="submission" date="2017-01" db="EMBL/GenBank/DDBJ databases">
        <title>Complete genome of Lacinutrix venerupis DOK2-8 isolated from seawater in Dokdo.</title>
        <authorList>
            <person name="Chi W.-J."/>
            <person name="Kim J.H."/>
        </authorList>
    </citation>
    <scope>NUCLEOTIDE SEQUENCE [LARGE SCALE GENOMIC DNA]</scope>
    <source>
        <strain evidence="6 7">DOK2-8</strain>
    </source>
</reference>
<protein>
    <recommendedName>
        <fullName evidence="5">HTH araC/xylS-type domain-containing protein</fullName>
    </recommendedName>
</protein>
<dbReference type="EMBL" id="CP019352">
    <property type="protein sequence ID" value="APY00878.1"/>
    <property type="molecule type" value="Genomic_DNA"/>
</dbReference>
<evidence type="ECO:0000256" key="1">
    <source>
        <dbReference type="ARBA" id="ARBA00023015"/>
    </source>
</evidence>
<dbReference type="Pfam" id="PF12833">
    <property type="entry name" value="HTH_18"/>
    <property type="match status" value="1"/>
</dbReference>
<keyword evidence="1" id="KW-0805">Transcription regulation</keyword>
<feature type="transmembrane region" description="Helical" evidence="4">
    <location>
        <begin position="142"/>
        <end position="160"/>
    </location>
</feature>
<dbReference type="InterPro" id="IPR009057">
    <property type="entry name" value="Homeodomain-like_sf"/>
</dbReference>
<feature type="domain" description="HTH araC/xylS-type" evidence="5">
    <location>
        <begin position="265"/>
        <end position="373"/>
    </location>
</feature>
<accession>A0AAC9PXI8</accession>
<evidence type="ECO:0000313" key="6">
    <source>
        <dbReference type="EMBL" id="APY00878.1"/>
    </source>
</evidence>
<organism evidence="6 7">
    <name type="scientific">Lacinutrix venerupis</name>
    <dbReference type="NCBI Taxonomy" id="1486034"/>
    <lineage>
        <taxon>Bacteria</taxon>
        <taxon>Pseudomonadati</taxon>
        <taxon>Bacteroidota</taxon>
        <taxon>Flavobacteriia</taxon>
        <taxon>Flavobacteriales</taxon>
        <taxon>Flavobacteriaceae</taxon>
        <taxon>Lacinutrix</taxon>
    </lineage>
</organism>
<dbReference type="InterPro" id="IPR018060">
    <property type="entry name" value="HTH_AraC"/>
</dbReference>
<dbReference type="SUPFAM" id="SSF46689">
    <property type="entry name" value="Homeodomain-like"/>
    <property type="match status" value="1"/>
</dbReference>
<dbReference type="SMART" id="SM00342">
    <property type="entry name" value="HTH_ARAC"/>
    <property type="match status" value="1"/>
</dbReference>
<feature type="transmembrane region" description="Helical" evidence="4">
    <location>
        <begin position="216"/>
        <end position="237"/>
    </location>
</feature>
<feature type="transmembrane region" description="Helical" evidence="4">
    <location>
        <begin position="70"/>
        <end position="89"/>
    </location>
</feature>
<dbReference type="RefSeq" id="WP_076733782.1">
    <property type="nucleotide sequence ID" value="NZ_CP019352.1"/>
</dbReference>
<feature type="transmembrane region" description="Helical" evidence="4">
    <location>
        <begin position="41"/>
        <end position="58"/>
    </location>
</feature>
<dbReference type="GO" id="GO:0003700">
    <property type="term" value="F:DNA-binding transcription factor activity"/>
    <property type="evidence" value="ECO:0007669"/>
    <property type="project" value="InterPro"/>
</dbReference>
<evidence type="ECO:0000256" key="2">
    <source>
        <dbReference type="ARBA" id="ARBA00023125"/>
    </source>
</evidence>
<evidence type="ECO:0000256" key="3">
    <source>
        <dbReference type="ARBA" id="ARBA00023163"/>
    </source>
</evidence>
<dbReference type="KEGG" id="lvn:BWR22_11320"/>
<keyword evidence="3" id="KW-0804">Transcription</keyword>
<sequence length="377" mass="44729">MNLETLNLNIFNILIISGVIHGVIFSFYVFAQDKIIKKSTIYLALTVLFLSLSNFQYWLIDTSITNQYIFLKYIFIPWHWLVLPMFYLYVYKLTCKEKITLVKNVLLFTPFVIVLLVHILNIYYRISTDDINKINSHFERGIYVYLEFASFIFNLLLMFLSHKMIKQYENNLSYDIKWVKTETNWLKKLIYLGILVCICWLIAISIITIHNINNTYFFYPMWIGNSILVYWIGYAGLAKSKQLKERILIREKRIKKISSDKTKKTKTFKNLEEEIISSKLYLNPNLNLEYLSKHLDLSDGYISQQINTNSKMNFNDYINNLRIINAKQILQDKEYDNYTIVAIGLESGFNSKSSFYTAFKKFTNKTPSQYKKDVRNL</sequence>